<dbReference type="SUPFAM" id="SSF55874">
    <property type="entry name" value="ATPase domain of HSP90 chaperone/DNA topoisomerase II/histidine kinase"/>
    <property type="match status" value="1"/>
</dbReference>
<accession>A0ABQ3G681</accession>
<keyword evidence="15" id="KW-1185">Reference proteome</keyword>
<dbReference type="Pfam" id="PF02518">
    <property type="entry name" value="HATPase_c"/>
    <property type="match status" value="1"/>
</dbReference>
<dbReference type="EMBL" id="BMYK01000016">
    <property type="protein sequence ID" value="GHC92861.1"/>
    <property type="molecule type" value="Genomic_DNA"/>
</dbReference>
<comment type="caution">
    <text evidence="14">The sequence shown here is derived from an EMBL/GenBank/DDBJ whole genome shotgun (WGS) entry which is preliminary data.</text>
</comment>
<dbReference type="Gene3D" id="3.30.565.10">
    <property type="entry name" value="Histidine kinase-like ATPase, C-terminal domain"/>
    <property type="match status" value="1"/>
</dbReference>
<proteinExistence type="predicted"/>
<gene>
    <name evidence="14" type="ORF">GCM10007320_43350</name>
</gene>
<dbReference type="CDD" id="cd00075">
    <property type="entry name" value="HATPase"/>
    <property type="match status" value="1"/>
</dbReference>
<keyword evidence="8" id="KW-0418">Kinase</keyword>
<dbReference type="PANTHER" id="PTHR45436">
    <property type="entry name" value="SENSOR HISTIDINE KINASE YKOH"/>
    <property type="match status" value="1"/>
</dbReference>
<dbReference type="Pfam" id="PF00512">
    <property type="entry name" value="HisKA"/>
    <property type="match status" value="1"/>
</dbReference>
<keyword evidence="6 12" id="KW-0812">Transmembrane</keyword>
<comment type="catalytic activity">
    <reaction evidence="1">
        <text>ATP + protein L-histidine = ADP + protein N-phospho-L-histidine.</text>
        <dbReference type="EC" id="2.7.13.3"/>
    </reaction>
</comment>
<dbReference type="InterPro" id="IPR036890">
    <property type="entry name" value="HATPase_C_sf"/>
</dbReference>
<dbReference type="SMART" id="SM00388">
    <property type="entry name" value="HisKA"/>
    <property type="match status" value="1"/>
</dbReference>
<evidence type="ECO:0000256" key="9">
    <source>
        <dbReference type="ARBA" id="ARBA00022840"/>
    </source>
</evidence>
<dbReference type="InterPro" id="IPR036097">
    <property type="entry name" value="HisK_dim/P_sf"/>
</dbReference>
<protein>
    <recommendedName>
        <fullName evidence="3">histidine kinase</fullName>
        <ecNumber evidence="3">2.7.13.3</ecNumber>
    </recommendedName>
</protein>
<dbReference type="RefSeq" id="WP_189688978.1">
    <property type="nucleotide sequence ID" value="NZ_BMYK01000016.1"/>
</dbReference>
<dbReference type="SUPFAM" id="SSF47384">
    <property type="entry name" value="Homodimeric domain of signal transducing histidine kinase"/>
    <property type="match status" value="1"/>
</dbReference>
<evidence type="ECO:0000256" key="12">
    <source>
        <dbReference type="SAM" id="Phobius"/>
    </source>
</evidence>
<dbReference type="PROSITE" id="PS50109">
    <property type="entry name" value="HIS_KIN"/>
    <property type="match status" value="1"/>
</dbReference>
<evidence type="ECO:0000256" key="1">
    <source>
        <dbReference type="ARBA" id="ARBA00000085"/>
    </source>
</evidence>
<keyword evidence="5" id="KW-0808">Transferase</keyword>
<feature type="domain" description="Histidine kinase" evidence="13">
    <location>
        <begin position="232"/>
        <end position="433"/>
    </location>
</feature>
<evidence type="ECO:0000256" key="10">
    <source>
        <dbReference type="ARBA" id="ARBA00022989"/>
    </source>
</evidence>
<sequence>MVSNSRASLPSLRRRLLAQLSFAVTAWIIVVGSIAYQATLTSVEDLVDSHLANVGALLAALNPRDIGQASASSMRQTSLTLSVTDAAGRTVLHTGSAPLPPADVGNGFATLSLGPDGRAWRVFTRTRSEDGAKVSVLMDQADRGNPVDQLTEHIATVAMWLLPVLLLSLAWIVKRGLNPVSKLGHEMRATCFGSQTPFKASHEELVPLTQTLVRLAESHEAALRRERDLVDGFVHELRTPLTSLQLHANLMRRPMTPAQQATVVDQIQIDACRAGTTLADLLTLARSKSIDSMSGVRSFDLAALLRKLVDDHRKEAQSKQQTLVIAAPSMCVTSGHPGLLDLAVRNLITNAIGHAPSGATIEVRLKGIPAVVEVRDNGAAQSGTVDFGTNLLGLGFGHRFIREVARSHNGAFRATGPDSDGWRTYAIELGRNLTAQEQPSRSVDAVAERRLAHAASEA</sequence>
<keyword evidence="9" id="KW-0067">ATP-binding</keyword>
<dbReference type="InterPro" id="IPR003594">
    <property type="entry name" value="HATPase_dom"/>
</dbReference>
<dbReference type="Gene3D" id="1.10.287.130">
    <property type="match status" value="1"/>
</dbReference>
<evidence type="ECO:0000313" key="14">
    <source>
        <dbReference type="EMBL" id="GHC92861.1"/>
    </source>
</evidence>
<evidence type="ECO:0000256" key="7">
    <source>
        <dbReference type="ARBA" id="ARBA00022741"/>
    </source>
</evidence>
<evidence type="ECO:0000256" key="4">
    <source>
        <dbReference type="ARBA" id="ARBA00022553"/>
    </source>
</evidence>
<keyword evidence="11" id="KW-0902">Two-component regulatory system</keyword>
<organism evidence="14 15">
    <name type="scientific">Pseudorhodoferax aquiterrae</name>
    <dbReference type="NCBI Taxonomy" id="747304"/>
    <lineage>
        <taxon>Bacteria</taxon>
        <taxon>Pseudomonadati</taxon>
        <taxon>Pseudomonadota</taxon>
        <taxon>Betaproteobacteria</taxon>
        <taxon>Burkholderiales</taxon>
        <taxon>Comamonadaceae</taxon>
    </lineage>
</organism>
<comment type="subcellular location">
    <subcellularLocation>
        <location evidence="2">Membrane</location>
        <topology evidence="2">Multi-pass membrane protein</topology>
    </subcellularLocation>
</comment>
<feature type="transmembrane region" description="Helical" evidence="12">
    <location>
        <begin position="16"/>
        <end position="36"/>
    </location>
</feature>
<dbReference type="EC" id="2.7.13.3" evidence="3"/>
<evidence type="ECO:0000256" key="3">
    <source>
        <dbReference type="ARBA" id="ARBA00012438"/>
    </source>
</evidence>
<dbReference type="InterPro" id="IPR050428">
    <property type="entry name" value="TCS_sensor_his_kinase"/>
</dbReference>
<dbReference type="InterPro" id="IPR005467">
    <property type="entry name" value="His_kinase_dom"/>
</dbReference>
<dbReference type="SMART" id="SM00387">
    <property type="entry name" value="HATPase_c"/>
    <property type="match status" value="1"/>
</dbReference>
<keyword evidence="12" id="KW-0472">Membrane</keyword>
<evidence type="ECO:0000259" key="13">
    <source>
        <dbReference type="PROSITE" id="PS50109"/>
    </source>
</evidence>
<evidence type="ECO:0000313" key="15">
    <source>
        <dbReference type="Proteomes" id="UP000626210"/>
    </source>
</evidence>
<name>A0ABQ3G681_9BURK</name>
<evidence type="ECO:0000256" key="5">
    <source>
        <dbReference type="ARBA" id="ARBA00022679"/>
    </source>
</evidence>
<dbReference type="PANTHER" id="PTHR45436:SF14">
    <property type="entry name" value="SENSOR PROTEIN QSEC"/>
    <property type="match status" value="1"/>
</dbReference>
<dbReference type="InterPro" id="IPR003661">
    <property type="entry name" value="HisK_dim/P_dom"/>
</dbReference>
<dbReference type="Proteomes" id="UP000626210">
    <property type="component" value="Unassembled WGS sequence"/>
</dbReference>
<evidence type="ECO:0000256" key="2">
    <source>
        <dbReference type="ARBA" id="ARBA00004141"/>
    </source>
</evidence>
<keyword evidence="10 12" id="KW-1133">Transmembrane helix</keyword>
<evidence type="ECO:0000256" key="11">
    <source>
        <dbReference type="ARBA" id="ARBA00023012"/>
    </source>
</evidence>
<evidence type="ECO:0000256" key="8">
    <source>
        <dbReference type="ARBA" id="ARBA00022777"/>
    </source>
</evidence>
<keyword evidence="4" id="KW-0597">Phosphoprotein</keyword>
<keyword evidence="7" id="KW-0547">Nucleotide-binding</keyword>
<evidence type="ECO:0000256" key="6">
    <source>
        <dbReference type="ARBA" id="ARBA00022692"/>
    </source>
</evidence>
<reference evidence="15" key="1">
    <citation type="journal article" date="2019" name="Int. J. Syst. Evol. Microbiol.">
        <title>The Global Catalogue of Microorganisms (GCM) 10K type strain sequencing project: providing services to taxonomists for standard genome sequencing and annotation.</title>
        <authorList>
            <consortium name="The Broad Institute Genomics Platform"/>
            <consortium name="The Broad Institute Genome Sequencing Center for Infectious Disease"/>
            <person name="Wu L."/>
            <person name="Ma J."/>
        </authorList>
    </citation>
    <scope>NUCLEOTIDE SEQUENCE [LARGE SCALE GENOMIC DNA]</scope>
    <source>
        <strain evidence="15">KCTC 23314</strain>
    </source>
</reference>
<dbReference type="CDD" id="cd00082">
    <property type="entry name" value="HisKA"/>
    <property type="match status" value="1"/>
</dbReference>